<evidence type="ECO:0000256" key="1">
    <source>
        <dbReference type="SAM" id="MobiDB-lite"/>
    </source>
</evidence>
<proteinExistence type="predicted"/>
<dbReference type="Proteomes" id="UP000030669">
    <property type="component" value="Unassembled WGS sequence"/>
</dbReference>
<reference evidence="2 3" key="1">
    <citation type="journal article" date="2012" name="Science">
        <title>The Paleozoic origin of enzymatic lignin decomposition reconstructed from 31 fungal genomes.</title>
        <authorList>
            <person name="Floudas D."/>
            <person name="Binder M."/>
            <person name="Riley R."/>
            <person name="Barry K."/>
            <person name="Blanchette R.A."/>
            <person name="Henrissat B."/>
            <person name="Martinez A.T."/>
            <person name="Otillar R."/>
            <person name="Spatafora J.W."/>
            <person name="Yadav J.S."/>
            <person name="Aerts A."/>
            <person name="Benoit I."/>
            <person name="Boyd A."/>
            <person name="Carlson A."/>
            <person name="Copeland A."/>
            <person name="Coutinho P.M."/>
            <person name="de Vries R.P."/>
            <person name="Ferreira P."/>
            <person name="Findley K."/>
            <person name="Foster B."/>
            <person name="Gaskell J."/>
            <person name="Glotzer D."/>
            <person name="Gorecki P."/>
            <person name="Heitman J."/>
            <person name="Hesse C."/>
            <person name="Hori C."/>
            <person name="Igarashi K."/>
            <person name="Jurgens J.A."/>
            <person name="Kallen N."/>
            <person name="Kersten P."/>
            <person name="Kohler A."/>
            <person name="Kuees U."/>
            <person name="Kumar T.K.A."/>
            <person name="Kuo A."/>
            <person name="LaButti K."/>
            <person name="Larrondo L.F."/>
            <person name="Lindquist E."/>
            <person name="Ling A."/>
            <person name="Lombard V."/>
            <person name="Lucas S."/>
            <person name="Lundell T."/>
            <person name="Martin R."/>
            <person name="McLaughlin D.J."/>
            <person name="Morgenstern I."/>
            <person name="Morin E."/>
            <person name="Murat C."/>
            <person name="Nagy L.G."/>
            <person name="Nolan M."/>
            <person name="Ohm R.A."/>
            <person name="Patyshakuliyeva A."/>
            <person name="Rokas A."/>
            <person name="Ruiz-Duenas F.J."/>
            <person name="Sabat G."/>
            <person name="Salamov A."/>
            <person name="Samejima M."/>
            <person name="Schmutz J."/>
            <person name="Slot J.C."/>
            <person name="St John F."/>
            <person name="Stenlid J."/>
            <person name="Sun H."/>
            <person name="Sun S."/>
            <person name="Syed K."/>
            <person name="Tsang A."/>
            <person name="Wiebenga A."/>
            <person name="Young D."/>
            <person name="Pisabarro A."/>
            <person name="Eastwood D.C."/>
            <person name="Martin F."/>
            <person name="Cullen D."/>
            <person name="Grigoriev I.V."/>
            <person name="Hibbett D.S."/>
        </authorList>
    </citation>
    <scope>NUCLEOTIDE SEQUENCE [LARGE SCALE GENOMIC DNA]</scope>
    <source>
        <strain evidence="2 3">ATCC 11539</strain>
    </source>
</reference>
<gene>
    <name evidence="2" type="ORF">GLOTRDRAFT_114307</name>
</gene>
<sequence length="212" mass="23144">MSFSVDDLVASLKGNHIGQEALDLAALQAQLAQTLFTPQRHAEPAEYAHHCNTPTASTPSSSFTWSHMPHRRKSSVASLTTQRSMDEDITEMEEDEKMVEELLWPSSPSTSSASTSSQTSFHHAQPASAHHQTPASPAFPQRNTAPSYAYTYSAEPTSIFATQDPFYVAQMQAAQNAHAPAFFAQAGRPAAHSPFVMAQPVPVHSQFMAFDR</sequence>
<feature type="compositionally biased region" description="Polar residues" evidence="1">
    <location>
        <begin position="130"/>
        <end position="142"/>
    </location>
</feature>
<evidence type="ECO:0000313" key="2">
    <source>
        <dbReference type="EMBL" id="EPQ59692.1"/>
    </source>
</evidence>
<name>S7QJZ2_GLOTA</name>
<dbReference type="AlphaFoldDB" id="S7QJZ2"/>
<dbReference type="EMBL" id="KB469297">
    <property type="protein sequence ID" value="EPQ59692.1"/>
    <property type="molecule type" value="Genomic_DNA"/>
</dbReference>
<protein>
    <submittedName>
        <fullName evidence="2">Uncharacterized protein</fullName>
    </submittedName>
</protein>
<accession>S7QJZ2</accession>
<feature type="compositionally biased region" description="Low complexity" evidence="1">
    <location>
        <begin position="106"/>
        <end position="120"/>
    </location>
</feature>
<dbReference type="eggNOG" id="ENOG502STTN">
    <property type="taxonomic scope" value="Eukaryota"/>
</dbReference>
<dbReference type="KEGG" id="gtr:GLOTRDRAFT_114307"/>
<dbReference type="STRING" id="670483.S7QJZ2"/>
<dbReference type="OrthoDB" id="3262664at2759"/>
<feature type="region of interest" description="Disordered" evidence="1">
    <location>
        <begin position="50"/>
        <end position="86"/>
    </location>
</feature>
<evidence type="ECO:0000313" key="3">
    <source>
        <dbReference type="Proteomes" id="UP000030669"/>
    </source>
</evidence>
<dbReference type="RefSeq" id="XP_007862609.1">
    <property type="nucleotide sequence ID" value="XM_007864418.1"/>
</dbReference>
<keyword evidence="3" id="KW-1185">Reference proteome</keyword>
<dbReference type="HOGENOM" id="CLU_1230217_0_0_1"/>
<organism evidence="2 3">
    <name type="scientific">Gloeophyllum trabeum (strain ATCC 11539 / FP-39264 / Madison 617)</name>
    <name type="common">Brown rot fungus</name>
    <dbReference type="NCBI Taxonomy" id="670483"/>
    <lineage>
        <taxon>Eukaryota</taxon>
        <taxon>Fungi</taxon>
        <taxon>Dikarya</taxon>
        <taxon>Basidiomycota</taxon>
        <taxon>Agaricomycotina</taxon>
        <taxon>Agaricomycetes</taxon>
        <taxon>Gloeophyllales</taxon>
        <taxon>Gloeophyllaceae</taxon>
        <taxon>Gloeophyllum</taxon>
    </lineage>
</organism>
<feature type="region of interest" description="Disordered" evidence="1">
    <location>
        <begin position="100"/>
        <end position="142"/>
    </location>
</feature>
<dbReference type="OMA" id="SNHIGQE"/>
<feature type="compositionally biased region" description="Low complexity" evidence="1">
    <location>
        <begin position="53"/>
        <end position="66"/>
    </location>
</feature>
<dbReference type="GeneID" id="19299860"/>